<name>A0A9D1NGV9_9FIRM</name>
<dbReference type="EC" id="6.3.5.-" evidence="6"/>
<reference evidence="7" key="2">
    <citation type="journal article" date="2021" name="PeerJ">
        <title>Extensive microbial diversity within the chicken gut microbiome revealed by metagenomics and culture.</title>
        <authorList>
            <person name="Gilroy R."/>
            <person name="Ravi A."/>
            <person name="Getino M."/>
            <person name="Pursley I."/>
            <person name="Horton D.L."/>
            <person name="Alikhan N.F."/>
            <person name="Baker D."/>
            <person name="Gharbi K."/>
            <person name="Hall N."/>
            <person name="Watson M."/>
            <person name="Adriaenssens E.M."/>
            <person name="Foster-Nyarko E."/>
            <person name="Jarju S."/>
            <person name="Secka A."/>
            <person name="Antonio M."/>
            <person name="Oren A."/>
            <person name="Chaudhuri R.R."/>
            <person name="La Ragione R."/>
            <person name="Hildebrand F."/>
            <person name="Pallen M.J."/>
        </authorList>
    </citation>
    <scope>NUCLEOTIDE SEQUENCE</scope>
    <source>
        <strain evidence="7">4920</strain>
    </source>
</reference>
<gene>
    <name evidence="6 7" type="primary">gatC</name>
    <name evidence="7" type="ORF">IAC74_05135</name>
</gene>
<dbReference type="GO" id="GO:0005524">
    <property type="term" value="F:ATP binding"/>
    <property type="evidence" value="ECO:0007669"/>
    <property type="project" value="UniProtKB-KW"/>
</dbReference>
<evidence type="ECO:0000256" key="1">
    <source>
        <dbReference type="ARBA" id="ARBA00010757"/>
    </source>
</evidence>
<keyword evidence="6" id="KW-0547">Nucleotide-binding</keyword>
<dbReference type="GO" id="GO:0006412">
    <property type="term" value="P:translation"/>
    <property type="evidence" value="ECO:0007669"/>
    <property type="project" value="UniProtKB-UniRule"/>
</dbReference>
<evidence type="ECO:0000313" key="8">
    <source>
        <dbReference type="Proteomes" id="UP000886743"/>
    </source>
</evidence>
<evidence type="ECO:0000256" key="2">
    <source>
        <dbReference type="ARBA" id="ARBA00011123"/>
    </source>
</evidence>
<evidence type="ECO:0000256" key="4">
    <source>
        <dbReference type="ARBA" id="ARBA00047380"/>
    </source>
</evidence>
<dbReference type="Gene3D" id="1.10.20.60">
    <property type="entry name" value="Glu-tRNAGln amidotransferase C subunit, N-terminal domain"/>
    <property type="match status" value="1"/>
</dbReference>
<comment type="similarity">
    <text evidence="1 6">Belongs to the GatC family.</text>
</comment>
<comment type="subunit">
    <text evidence="2 6">Heterotrimer of A, B and C subunits.</text>
</comment>
<proteinExistence type="inferred from homology"/>
<dbReference type="Proteomes" id="UP000886743">
    <property type="component" value="Unassembled WGS sequence"/>
</dbReference>
<dbReference type="EMBL" id="DVOF01000145">
    <property type="protein sequence ID" value="HIV02939.1"/>
    <property type="molecule type" value="Genomic_DNA"/>
</dbReference>
<evidence type="ECO:0000256" key="6">
    <source>
        <dbReference type="HAMAP-Rule" id="MF_00122"/>
    </source>
</evidence>
<evidence type="ECO:0000256" key="3">
    <source>
        <dbReference type="ARBA" id="ARBA00024799"/>
    </source>
</evidence>
<dbReference type="InterPro" id="IPR036113">
    <property type="entry name" value="Asp/Glu-ADT_sf_sub_c"/>
</dbReference>
<dbReference type="SUPFAM" id="SSF141000">
    <property type="entry name" value="Glu-tRNAGln amidotransferase C subunit"/>
    <property type="match status" value="1"/>
</dbReference>
<evidence type="ECO:0000256" key="5">
    <source>
        <dbReference type="ARBA" id="ARBA00047913"/>
    </source>
</evidence>
<accession>A0A9D1NGV9</accession>
<keyword evidence="6" id="KW-0436">Ligase</keyword>
<dbReference type="HAMAP" id="MF_00122">
    <property type="entry name" value="GatC"/>
    <property type="match status" value="1"/>
</dbReference>
<evidence type="ECO:0000313" key="7">
    <source>
        <dbReference type="EMBL" id="HIV02939.1"/>
    </source>
</evidence>
<dbReference type="NCBIfam" id="TIGR00135">
    <property type="entry name" value="gatC"/>
    <property type="match status" value="1"/>
</dbReference>
<comment type="catalytic activity">
    <reaction evidence="5 6">
        <text>L-glutamyl-tRNA(Gln) + L-glutamine + ATP + H2O = L-glutaminyl-tRNA(Gln) + L-glutamate + ADP + phosphate + H(+)</text>
        <dbReference type="Rhea" id="RHEA:17521"/>
        <dbReference type="Rhea" id="RHEA-COMP:9681"/>
        <dbReference type="Rhea" id="RHEA-COMP:9684"/>
        <dbReference type="ChEBI" id="CHEBI:15377"/>
        <dbReference type="ChEBI" id="CHEBI:15378"/>
        <dbReference type="ChEBI" id="CHEBI:29985"/>
        <dbReference type="ChEBI" id="CHEBI:30616"/>
        <dbReference type="ChEBI" id="CHEBI:43474"/>
        <dbReference type="ChEBI" id="CHEBI:58359"/>
        <dbReference type="ChEBI" id="CHEBI:78520"/>
        <dbReference type="ChEBI" id="CHEBI:78521"/>
        <dbReference type="ChEBI" id="CHEBI:456216"/>
    </reaction>
</comment>
<dbReference type="PANTHER" id="PTHR15004:SF0">
    <property type="entry name" value="GLUTAMYL-TRNA(GLN) AMIDOTRANSFERASE SUBUNIT C, MITOCHONDRIAL"/>
    <property type="match status" value="1"/>
</dbReference>
<dbReference type="GO" id="GO:0050567">
    <property type="term" value="F:glutaminyl-tRNA synthase (glutamine-hydrolyzing) activity"/>
    <property type="evidence" value="ECO:0007669"/>
    <property type="project" value="UniProtKB-UniRule"/>
</dbReference>
<organism evidence="7 8">
    <name type="scientific">Candidatus Aphodoplasma excrementigallinarum</name>
    <dbReference type="NCBI Taxonomy" id="2840673"/>
    <lineage>
        <taxon>Bacteria</taxon>
        <taxon>Bacillati</taxon>
        <taxon>Bacillota</taxon>
        <taxon>Clostridia</taxon>
        <taxon>Eubacteriales</taxon>
        <taxon>Candidatus Aphodoplasma</taxon>
    </lineage>
</organism>
<reference evidence="7" key="1">
    <citation type="submission" date="2020-10" db="EMBL/GenBank/DDBJ databases">
        <authorList>
            <person name="Gilroy R."/>
        </authorList>
    </citation>
    <scope>NUCLEOTIDE SEQUENCE</scope>
    <source>
        <strain evidence="7">4920</strain>
    </source>
</reference>
<dbReference type="Pfam" id="PF02686">
    <property type="entry name" value="GatC"/>
    <property type="match status" value="1"/>
</dbReference>
<keyword evidence="6" id="KW-0648">Protein biosynthesis</keyword>
<dbReference type="PANTHER" id="PTHR15004">
    <property type="entry name" value="GLUTAMYL-TRNA(GLN) AMIDOTRANSFERASE SUBUNIT C, MITOCHONDRIAL"/>
    <property type="match status" value="1"/>
</dbReference>
<comment type="catalytic activity">
    <reaction evidence="4 6">
        <text>L-aspartyl-tRNA(Asn) + L-glutamine + ATP + H2O = L-asparaginyl-tRNA(Asn) + L-glutamate + ADP + phosphate + 2 H(+)</text>
        <dbReference type="Rhea" id="RHEA:14513"/>
        <dbReference type="Rhea" id="RHEA-COMP:9674"/>
        <dbReference type="Rhea" id="RHEA-COMP:9677"/>
        <dbReference type="ChEBI" id="CHEBI:15377"/>
        <dbReference type="ChEBI" id="CHEBI:15378"/>
        <dbReference type="ChEBI" id="CHEBI:29985"/>
        <dbReference type="ChEBI" id="CHEBI:30616"/>
        <dbReference type="ChEBI" id="CHEBI:43474"/>
        <dbReference type="ChEBI" id="CHEBI:58359"/>
        <dbReference type="ChEBI" id="CHEBI:78515"/>
        <dbReference type="ChEBI" id="CHEBI:78516"/>
        <dbReference type="ChEBI" id="CHEBI:456216"/>
    </reaction>
</comment>
<dbReference type="GO" id="GO:0006450">
    <property type="term" value="P:regulation of translational fidelity"/>
    <property type="evidence" value="ECO:0007669"/>
    <property type="project" value="InterPro"/>
</dbReference>
<protein>
    <recommendedName>
        <fullName evidence="6">Aspartyl/glutamyl-tRNA(Asn/Gln) amidotransferase subunit C</fullName>
        <shortName evidence="6">Asp/Glu-ADT subunit C</shortName>
        <ecNumber evidence="6">6.3.5.-</ecNumber>
    </recommendedName>
</protein>
<sequence>MGGLLLKITTEEVKYVANLARLNVTDEEAETLRAQMADIITFADALSEIDTAGIEPTNHAIKVENVLRSDTVKKSYDRDELLKNAPAKQAGCYTVPRIVE</sequence>
<comment type="function">
    <text evidence="3 6">Allows the formation of correctly charged Asn-tRNA(Asn) or Gln-tRNA(Gln) through the transamidation of misacylated Asp-tRNA(Asn) or Glu-tRNA(Gln) in organisms which lack either or both of asparaginyl-tRNA or glutaminyl-tRNA synthetases. The reaction takes place in the presence of glutamine and ATP through an activated phospho-Asp-tRNA(Asn) or phospho-Glu-tRNA(Gln).</text>
</comment>
<comment type="caution">
    <text evidence="7">The sequence shown here is derived from an EMBL/GenBank/DDBJ whole genome shotgun (WGS) entry which is preliminary data.</text>
</comment>
<dbReference type="InterPro" id="IPR003837">
    <property type="entry name" value="GatC"/>
</dbReference>
<dbReference type="AlphaFoldDB" id="A0A9D1NGV9"/>
<keyword evidence="6" id="KW-0067">ATP-binding</keyword>
<dbReference type="GO" id="GO:0070681">
    <property type="term" value="P:glutaminyl-tRNAGln biosynthesis via transamidation"/>
    <property type="evidence" value="ECO:0007669"/>
    <property type="project" value="TreeGrafter"/>
</dbReference>